<gene>
    <name evidence="2" type="ORF">PG997_009391</name>
</gene>
<reference evidence="2 3" key="1">
    <citation type="submission" date="2023-01" db="EMBL/GenBank/DDBJ databases">
        <title>Analysis of 21 Apiospora genomes using comparative genomics revels a genus with tremendous synthesis potential of carbohydrate active enzymes and secondary metabolites.</title>
        <authorList>
            <person name="Sorensen T."/>
        </authorList>
    </citation>
    <scope>NUCLEOTIDE SEQUENCE [LARGE SCALE GENOMIC DNA]</scope>
    <source>
        <strain evidence="2 3">CBS 114990</strain>
    </source>
</reference>
<proteinExistence type="predicted"/>
<organism evidence="2 3">
    <name type="scientific">Apiospora hydei</name>
    <dbReference type="NCBI Taxonomy" id="1337664"/>
    <lineage>
        <taxon>Eukaryota</taxon>
        <taxon>Fungi</taxon>
        <taxon>Dikarya</taxon>
        <taxon>Ascomycota</taxon>
        <taxon>Pezizomycotina</taxon>
        <taxon>Sordariomycetes</taxon>
        <taxon>Xylariomycetidae</taxon>
        <taxon>Amphisphaeriales</taxon>
        <taxon>Apiosporaceae</taxon>
        <taxon>Apiospora</taxon>
    </lineage>
</organism>
<dbReference type="InterPro" id="IPR036412">
    <property type="entry name" value="HAD-like_sf"/>
</dbReference>
<name>A0ABR1VTY8_9PEZI</name>
<dbReference type="PANTHER" id="PTHR43316:SF9">
    <property type="entry name" value="ACID DEHALOGENASE, PUTATIVE (AFU_ORTHOLOGUE AFUA_6G14460)-RELATED"/>
    <property type="match status" value="1"/>
</dbReference>
<protein>
    <submittedName>
        <fullName evidence="2">Haloacid dehalogenase- type II</fullName>
    </submittedName>
</protein>
<keyword evidence="3" id="KW-1185">Reference proteome</keyword>
<dbReference type="GeneID" id="92046766"/>
<evidence type="ECO:0000256" key="1">
    <source>
        <dbReference type="ARBA" id="ARBA00022801"/>
    </source>
</evidence>
<dbReference type="Proteomes" id="UP001433268">
    <property type="component" value="Unassembled WGS sequence"/>
</dbReference>
<accession>A0ABR1VTY8</accession>
<evidence type="ECO:0000313" key="2">
    <source>
        <dbReference type="EMBL" id="KAK8074728.1"/>
    </source>
</evidence>
<keyword evidence="1" id="KW-0378">Hydrolase</keyword>
<dbReference type="Gene3D" id="3.40.50.1000">
    <property type="entry name" value="HAD superfamily/HAD-like"/>
    <property type="match status" value="1"/>
</dbReference>
<dbReference type="SUPFAM" id="SSF56784">
    <property type="entry name" value="HAD-like"/>
    <property type="match status" value="1"/>
</dbReference>
<dbReference type="EMBL" id="JAQQWN010000007">
    <property type="protein sequence ID" value="KAK8074728.1"/>
    <property type="molecule type" value="Genomic_DNA"/>
</dbReference>
<comment type="caution">
    <text evidence="2">The sequence shown here is derived from an EMBL/GenBank/DDBJ whole genome shotgun (WGS) entry which is preliminary data.</text>
</comment>
<evidence type="ECO:0000313" key="3">
    <source>
        <dbReference type="Proteomes" id="UP001433268"/>
    </source>
</evidence>
<dbReference type="InterPro" id="IPR051540">
    <property type="entry name" value="S-2-haloacid_dehalogenase"/>
</dbReference>
<sequence>MAATLGRALEGCRFDAVCTAQDVGSYKPDLRNFEYLLRKLREEFGVEKDEVLHVAHSISINHVPAKQLGLRSVWISRGTQSGGGRDDIHGDEEEEFKDRAAYEWRFDTIEQFTEEVEKQFAAKQNVK</sequence>
<dbReference type="InterPro" id="IPR023214">
    <property type="entry name" value="HAD_sf"/>
</dbReference>
<dbReference type="PANTHER" id="PTHR43316">
    <property type="entry name" value="HYDROLASE, HALOACID DELAHOGENASE-RELATED"/>
    <property type="match status" value="1"/>
</dbReference>
<dbReference type="RefSeq" id="XP_066665668.1">
    <property type="nucleotide sequence ID" value="XM_066813706.1"/>
</dbReference>